<dbReference type="RefSeq" id="XP_001449590.1">
    <property type="nucleotide sequence ID" value="XM_001449553.1"/>
</dbReference>
<dbReference type="KEGG" id="ptm:GSPATT00002322001"/>
<accession>A0DGM6</accession>
<protein>
    <submittedName>
        <fullName evidence="1">Uncharacterized protein</fullName>
    </submittedName>
</protein>
<sequence>MFDLVKGAIHMRMVKQSGKQKFKMPYQSFSSNQACSPMLRFKNAGTIGCRQLPKDSTQKCNQQQSINVLNL</sequence>
<evidence type="ECO:0000313" key="2">
    <source>
        <dbReference type="Proteomes" id="UP000000600"/>
    </source>
</evidence>
<evidence type="ECO:0000313" key="1">
    <source>
        <dbReference type="EMBL" id="CAK82193.1"/>
    </source>
</evidence>
<proteinExistence type="predicted"/>
<dbReference type="InParanoid" id="A0DGM6"/>
<reference evidence="1 2" key="1">
    <citation type="journal article" date="2006" name="Nature">
        <title>Global trends of whole-genome duplications revealed by the ciliate Paramecium tetraurelia.</title>
        <authorList>
            <consortium name="Genoscope"/>
            <person name="Aury J.-M."/>
            <person name="Jaillon O."/>
            <person name="Duret L."/>
            <person name="Noel B."/>
            <person name="Jubin C."/>
            <person name="Porcel B.M."/>
            <person name="Segurens B."/>
            <person name="Daubin V."/>
            <person name="Anthouard V."/>
            <person name="Aiach N."/>
            <person name="Arnaiz O."/>
            <person name="Billaut A."/>
            <person name="Beisson J."/>
            <person name="Blanc I."/>
            <person name="Bouhouche K."/>
            <person name="Camara F."/>
            <person name="Duharcourt S."/>
            <person name="Guigo R."/>
            <person name="Gogendeau D."/>
            <person name="Katinka M."/>
            <person name="Keller A.-M."/>
            <person name="Kissmehl R."/>
            <person name="Klotz C."/>
            <person name="Koll F."/>
            <person name="Le Moue A."/>
            <person name="Lepere C."/>
            <person name="Malinsky S."/>
            <person name="Nowacki M."/>
            <person name="Nowak J.K."/>
            <person name="Plattner H."/>
            <person name="Poulain J."/>
            <person name="Ruiz F."/>
            <person name="Serrano V."/>
            <person name="Zagulski M."/>
            <person name="Dessen P."/>
            <person name="Betermier M."/>
            <person name="Weissenbach J."/>
            <person name="Scarpelli C."/>
            <person name="Schachter V."/>
            <person name="Sperling L."/>
            <person name="Meyer E."/>
            <person name="Cohen J."/>
            <person name="Wincker P."/>
        </authorList>
    </citation>
    <scope>NUCLEOTIDE SEQUENCE [LARGE SCALE GENOMIC DNA]</scope>
    <source>
        <strain evidence="1 2">Stock d4-2</strain>
    </source>
</reference>
<dbReference type="GeneID" id="5035375"/>
<organism evidence="1 2">
    <name type="scientific">Paramecium tetraurelia</name>
    <dbReference type="NCBI Taxonomy" id="5888"/>
    <lineage>
        <taxon>Eukaryota</taxon>
        <taxon>Sar</taxon>
        <taxon>Alveolata</taxon>
        <taxon>Ciliophora</taxon>
        <taxon>Intramacronucleata</taxon>
        <taxon>Oligohymenophorea</taxon>
        <taxon>Peniculida</taxon>
        <taxon>Parameciidae</taxon>
        <taxon>Paramecium</taxon>
    </lineage>
</organism>
<dbReference type="AlphaFoldDB" id="A0DGM6"/>
<dbReference type="EMBL" id="CT868429">
    <property type="protein sequence ID" value="CAK82193.1"/>
    <property type="molecule type" value="Genomic_DNA"/>
</dbReference>
<dbReference type="HOGENOM" id="CLU_2745509_0_0_1"/>
<keyword evidence="2" id="KW-1185">Reference proteome</keyword>
<gene>
    <name evidence="1" type="ORF">GSPATT00002322001</name>
</gene>
<dbReference type="Proteomes" id="UP000000600">
    <property type="component" value="Unassembled WGS sequence"/>
</dbReference>
<name>A0DGM6_PARTE</name>